<evidence type="ECO:0000313" key="6">
    <source>
        <dbReference type="WBParaSite" id="jg14686.2"/>
    </source>
</evidence>
<evidence type="ECO:0000256" key="3">
    <source>
        <dbReference type="SAM" id="MobiDB-lite"/>
    </source>
</evidence>
<dbReference type="Gene3D" id="3.40.50.850">
    <property type="entry name" value="Isochorismatase-like"/>
    <property type="match status" value="1"/>
</dbReference>
<feature type="region of interest" description="Disordered" evidence="3">
    <location>
        <begin position="1"/>
        <end position="21"/>
    </location>
</feature>
<dbReference type="Proteomes" id="UP000887574">
    <property type="component" value="Unplaced"/>
</dbReference>
<keyword evidence="5" id="KW-1185">Reference proteome</keyword>
<reference evidence="6" key="1">
    <citation type="submission" date="2022-11" db="UniProtKB">
        <authorList>
            <consortium name="WormBaseParasite"/>
        </authorList>
    </citation>
    <scope>IDENTIFICATION</scope>
</reference>
<feature type="domain" description="Isochorismatase-like" evidence="4">
    <location>
        <begin position="148"/>
        <end position="296"/>
    </location>
</feature>
<dbReference type="InterPro" id="IPR050993">
    <property type="entry name" value="Isochorismatase_domain"/>
</dbReference>
<feature type="compositionally biased region" description="Low complexity" evidence="3">
    <location>
        <begin position="1"/>
        <end position="10"/>
    </location>
</feature>
<dbReference type="Pfam" id="PF00857">
    <property type="entry name" value="Isochorismatase"/>
    <property type="match status" value="1"/>
</dbReference>
<evidence type="ECO:0000256" key="2">
    <source>
        <dbReference type="ARBA" id="ARBA00040688"/>
    </source>
</evidence>
<evidence type="ECO:0000259" key="4">
    <source>
        <dbReference type="Pfam" id="PF00857"/>
    </source>
</evidence>
<dbReference type="InterPro" id="IPR036380">
    <property type="entry name" value="Isochorismatase-like_sf"/>
</dbReference>
<dbReference type="SUPFAM" id="SSF52499">
    <property type="entry name" value="Isochorismatase-like hydrolases"/>
    <property type="match status" value="1"/>
</dbReference>
<dbReference type="PANTHER" id="PTHR14119:SF17">
    <property type="entry name" value="ISOCHORISMATASE DOMAIN-CONTAINING PROTEIN 1"/>
    <property type="match status" value="1"/>
</dbReference>
<proteinExistence type="inferred from homology"/>
<dbReference type="PANTHER" id="PTHR14119">
    <property type="entry name" value="HYDROLASE"/>
    <property type="match status" value="1"/>
</dbReference>
<comment type="similarity">
    <text evidence="1">Belongs to the isochorismatase family.</text>
</comment>
<dbReference type="InterPro" id="IPR000868">
    <property type="entry name" value="Isochorismatase-like_dom"/>
</dbReference>
<name>A0A915D0P6_9BILA</name>
<dbReference type="AlphaFoldDB" id="A0A915D0P6"/>
<dbReference type="FunFam" id="3.40.50.850:FF:000001">
    <property type="entry name" value="Isochorismatase domain-containing protein 1"/>
    <property type="match status" value="1"/>
</dbReference>
<protein>
    <recommendedName>
        <fullName evidence="2">Isochorismatase domain-containing protein 1</fullName>
    </recommendedName>
</protein>
<organism evidence="5 6">
    <name type="scientific">Ditylenchus dipsaci</name>
    <dbReference type="NCBI Taxonomy" id="166011"/>
    <lineage>
        <taxon>Eukaryota</taxon>
        <taxon>Metazoa</taxon>
        <taxon>Ecdysozoa</taxon>
        <taxon>Nematoda</taxon>
        <taxon>Chromadorea</taxon>
        <taxon>Rhabditida</taxon>
        <taxon>Tylenchina</taxon>
        <taxon>Tylenchomorpha</taxon>
        <taxon>Sphaerularioidea</taxon>
        <taxon>Anguinidae</taxon>
        <taxon>Anguininae</taxon>
        <taxon>Ditylenchus</taxon>
    </lineage>
</organism>
<dbReference type="CDD" id="cd01012">
    <property type="entry name" value="YcaC_related"/>
    <property type="match status" value="1"/>
</dbReference>
<evidence type="ECO:0000256" key="1">
    <source>
        <dbReference type="ARBA" id="ARBA00006336"/>
    </source>
</evidence>
<accession>A0A915D0P6</accession>
<sequence>MDLSPSNSSSGQGGNKRRRREKIIFDQSRHSTRAWSKSKHFGLQFDELLEDLKDTNLVICKTCRAVLDKHGASGLRYHINSHTKTEPHFAETMLEQALDQLDAFSSPRKSPLEMLLEGQLNEFQDNSMASASIPLARSVISRLHPSNTALLICDMQEKFRNNITHFPQITTVAKRLLDSAKLLDMKVFATEQYPKGLGHTVNELELSQNNVKIFEKTRFSMCLPELLDELPSKTFKSIILCGIEAHVCVYHTALDFLEKGYNVHVVADASSSRAAVDRFFSFRQLEKAGAVLTTSECVILGLVQDSAHPKFRAVQKLIMESAPDTGLLSAAHL</sequence>
<dbReference type="WBParaSite" id="jg14686.2">
    <property type="protein sequence ID" value="jg14686.2"/>
    <property type="gene ID" value="jg14686"/>
</dbReference>
<evidence type="ECO:0000313" key="5">
    <source>
        <dbReference type="Proteomes" id="UP000887574"/>
    </source>
</evidence>